<protein>
    <recommendedName>
        <fullName evidence="3">Class I SAM-dependent methyltransferase</fullName>
    </recommendedName>
</protein>
<dbReference type="Pfam" id="PF13489">
    <property type="entry name" value="Methyltransf_23"/>
    <property type="match status" value="1"/>
</dbReference>
<dbReference type="SUPFAM" id="SSF53335">
    <property type="entry name" value="S-adenosyl-L-methionine-dependent methyltransferases"/>
    <property type="match status" value="1"/>
</dbReference>
<evidence type="ECO:0000313" key="2">
    <source>
        <dbReference type="Proteomes" id="UP000252554"/>
    </source>
</evidence>
<reference evidence="1 2" key="1">
    <citation type="submission" date="2018-06" db="EMBL/GenBank/DDBJ databases">
        <title>Whole genome sequencing of four bacterial strains from South Shetland trench revealing bio-synthetic gene clusters.</title>
        <authorList>
            <person name="Abdel-Mageed W.M."/>
            <person name="Lehri B."/>
            <person name="Jarmusch S.A."/>
            <person name="Miranda K."/>
            <person name="Goodfellow M."/>
            <person name="Jaspars M."/>
            <person name="Karlyshev A.V."/>
        </authorList>
    </citation>
    <scope>NUCLEOTIDE SEQUENCE [LARGE SCALE GENOMIC DNA]</scope>
    <source>
        <strain evidence="1 2">SST2</strain>
    </source>
</reference>
<gene>
    <name evidence="1" type="ORF">DQ403_20245</name>
</gene>
<dbReference type="RefSeq" id="WP_128121702.1">
    <property type="nucleotide sequence ID" value="NZ_QNTV01000022.1"/>
</dbReference>
<dbReference type="EMBL" id="QNTV01000022">
    <property type="protein sequence ID" value="RBA52994.1"/>
    <property type="molecule type" value="Genomic_DNA"/>
</dbReference>
<evidence type="ECO:0008006" key="3">
    <source>
        <dbReference type="Google" id="ProtNLM"/>
    </source>
</evidence>
<organism evidence="1 2">
    <name type="scientific">Stutzerimonas zhaodongensis</name>
    <dbReference type="NCBI Taxonomy" id="1176257"/>
    <lineage>
        <taxon>Bacteria</taxon>
        <taxon>Pseudomonadati</taxon>
        <taxon>Pseudomonadota</taxon>
        <taxon>Gammaproteobacteria</taxon>
        <taxon>Pseudomonadales</taxon>
        <taxon>Pseudomonadaceae</taxon>
        <taxon>Stutzerimonas</taxon>
    </lineage>
</organism>
<dbReference type="AlphaFoldDB" id="A0A365PQT9"/>
<dbReference type="Gene3D" id="3.40.50.150">
    <property type="entry name" value="Vaccinia Virus protein VP39"/>
    <property type="match status" value="1"/>
</dbReference>
<sequence length="426" mass="47143">MDNNLETLRAAIAAEVSRREYERFAAKSDHLPAPSGLVDSVEAFEPIDLEGYLPEPPSEPQPVPPELVSELLPEGRVYDLLRHKRFAPHLQRPRLYSLITRASRLPGGASFSNMGYLIGRGIAYRIPWLARLMEESKQWRYLPGRLAGFEYQANQGLYAHALATQRNDEHLLKRIQTLEQRLRELQARQPSAAAPTAAVETQAEPGMPAELYVDFEARFRGSPDEIRGRLANNLPLFQAVAALGTEPVLDLGCGRGEWLQILTDSGIAAVGVDSNPSMVQCCIDAGLDAQVGDALEYLARQPSQSLSGLTAFHVIEHVPLDVLVRLIDEARRVVRPGGIVLFETPNPENLIVGACNFYTDPTHRNPLPPALVAFLLEARGFVRVDIDRRHPADPKLLLQGQDDALIQPLNRLLFGPQDYAAIGYVP</sequence>
<name>A0A365PQT9_9GAMM</name>
<evidence type="ECO:0000313" key="1">
    <source>
        <dbReference type="EMBL" id="RBA52994.1"/>
    </source>
</evidence>
<accession>A0A365PQT9</accession>
<dbReference type="PANTHER" id="PTHR43861">
    <property type="entry name" value="TRANS-ACONITATE 2-METHYLTRANSFERASE-RELATED"/>
    <property type="match status" value="1"/>
</dbReference>
<proteinExistence type="predicted"/>
<comment type="caution">
    <text evidence="1">The sequence shown here is derived from an EMBL/GenBank/DDBJ whole genome shotgun (WGS) entry which is preliminary data.</text>
</comment>
<dbReference type="InterPro" id="IPR029063">
    <property type="entry name" value="SAM-dependent_MTases_sf"/>
</dbReference>
<dbReference type="CDD" id="cd02440">
    <property type="entry name" value="AdoMet_MTases"/>
    <property type="match status" value="1"/>
</dbReference>
<dbReference type="Proteomes" id="UP000252554">
    <property type="component" value="Unassembled WGS sequence"/>
</dbReference>